<proteinExistence type="predicted"/>
<dbReference type="OrthoDB" id="41849at2759"/>
<organism evidence="2 3">
    <name type="scientific">Seminavis robusta</name>
    <dbReference type="NCBI Taxonomy" id="568900"/>
    <lineage>
        <taxon>Eukaryota</taxon>
        <taxon>Sar</taxon>
        <taxon>Stramenopiles</taxon>
        <taxon>Ochrophyta</taxon>
        <taxon>Bacillariophyta</taxon>
        <taxon>Bacillariophyceae</taxon>
        <taxon>Bacillariophycidae</taxon>
        <taxon>Naviculales</taxon>
        <taxon>Naviculaceae</taxon>
        <taxon>Seminavis</taxon>
    </lineage>
</organism>
<dbReference type="AlphaFoldDB" id="A0A9N8HNC0"/>
<reference evidence="2" key="1">
    <citation type="submission" date="2020-06" db="EMBL/GenBank/DDBJ databases">
        <authorList>
            <consortium name="Plant Systems Biology data submission"/>
        </authorList>
    </citation>
    <scope>NUCLEOTIDE SEQUENCE</scope>
    <source>
        <strain evidence="2">D6</strain>
    </source>
</reference>
<gene>
    <name evidence="2" type="ORF">SEMRO_1070_G237820.1</name>
</gene>
<sequence length="153" mass="17431">MTVATLTPFVYHEVPACDGFKQPPSDDDAMHDNEPQEISPPISQRCKPTTDAPQQPATVPHILAQPRRSFLVHHYHKEMNASTRRVRRSSKSSIIVRKEEQQCSRRRLYTEDSQQDFTGVEDSFHDSLSSLGNFEIAFADALFDYDASKEHQA</sequence>
<evidence type="ECO:0000313" key="2">
    <source>
        <dbReference type="EMBL" id="CAB9520061.1"/>
    </source>
</evidence>
<dbReference type="EMBL" id="CAICTM010001068">
    <property type="protein sequence ID" value="CAB9520061.1"/>
    <property type="molecule type" value="Genomic_DNA"/>
</dbReference>
<evidence type="ECO:0000256" key="1">
    <source>
        <dbReference type="SAM" id="MobiDB-lite"/>
    </source>
</evidence>
<feature type="region of interest" description="Disordered" evidence="1">
    <location>
        <begin position="17"/>
        <end position="59"/>
    </location>
</feature>
<comment type="caution">
    <text evidence="2">The sequence shown here is derived from an EMBL/GenBank/DDBJ whole genome shotgun (WGS) entry which is preliminary data.</text>
</comment>
<accession>A0A9N8HNC0</accession>
<keyword evidence="3" id="KW-1185">Reference proteome</keyword>
<evidence type="ECO:0000313" key="3">
    <source>
        <dbReference type="Proteomes" id="UP001153069"/>
    </source>
</evidence>
<dbReference type="Proteomes" id="UP001153069">
    <property type="component" value="Unassembled WGS sequence"/>
</dbReference>
<name>A0A9N8HNC0_9STRA</name>
<protein>
    <submittedName>
        <fullName evidence="2">Uncharacterized protein</fullName>
    </submittedName>
</protein>